<gene>
    <name evidence="2" type="ORF">AVDCRST_MAG88-692</name>
</gene>
<feature type="non-terminal residue" evidence="2">
    <location>
        <position position="1"/>
    </location>
</feature>
<reference evidence="2" key="1">
    <citation type="submission" date="2020-02" db="EMBL/GenBank/DDBJ databases">
        <authorList>
            <person name="Meier V. D."/>
        </authorList>
    </citation>
    <scope>NUCLEOTIDE SEQUENCE</scope>
    <source>
        <strain evidence="2">AVDCRST_MAG88</strain>
    </source>
</reference>
<dbReference type="EMBL" id="CADCWM010000243">
    <property type="protein sequence ID" value="CAA9549928.1"/>
    <property type="molecule type" value="Genomic_DNA"/>
</dbReference>
<accession>A0A6J4UGR3</accession>
<protein>
    <submittedName>
        <fullName evidence="2">Uncharacterized protein</fullName>
    </submittedName>
</protein>
<keyword evidence="1" id="KW-0812">Transmembrane</keyword>
<feature type="transmembrane region" description="Helical" evidence="1">
    <location>
        <begin position="70"/>
        <end position="92"/>
    </location>
</feature>
<keyword evidence="1" id="KW-1133">Transmembrane helix</keyword>
<organism evidence="2">
    <name type="scientific">uncultured Thermomicrobiales bacterium</name>
    <dbReference type="NCBI Taxonomy" id="1645740"/>
    <lineage>
        <taxon>Bacteria</taxon>
        <taxon>Pseudomonadati</taxon>
        <taxon>Thermomicrobiota</taxon>
        <taxon>Thermomicrobia</taxon>
        <taxon>Thermomicrobiales</taxon>
        <taxon>environmental samples</taxon>
    </lineage>
</organism>
<proteinExistence type="predicted"/>
<name>A0A6J4UGR3_9BACT</name>
<sequence>SAARRSSIPPTPTSWWSRRARFGPMSPAAKRQGRILALPLLAVLLGGPALSTWRLRQRTEGHLAFASAFAHAYALLVVCNLVDLLVIDYLLLVRLRPSFAVLPGTAGMAAYDDLGFHVTGFGKGLGFGLVPSAAIAWFASRRHAISGPDSKGAAG</sequence>
<evidence type="ECO:0000256" key="1">
    <source>
        <dbReference type="SAM" id="Phobius"/>
    </source>
</evidence>
<dbReference type="AlphaFoldDB" id="A0A6J4UGR3"/>
<keyword evidence="1" id="KW-0472">Membrane</keyword>
<evidence type="ECO:0000313" key="2">
    <source>
        <dbReference type="EMBL" id="CAA9549928.1"/>
    </source>
</evidence>